<name>A0A0H5QP87_9EUKA</name>
<reference evidence="1" key="1">
    <citation type="submission" date="2015-04" db="EMBL/GenBank/DDBJ databases">
        <title>The genome sequence of the plant pathogenic Rhizarian Plasmodiophora brassicae reveals insights in its biotrophic life cycle and the origin of chitin synthesis.</title>
        <authorList>
            <person name="Schwelm A."/>
            <person name="Fogelqvist J."/>
            <person name="Knaust A."/>
            <person name="Julke S."/>
            <person name="Lilja T."/>
            <person name="Dhandapani V."/>
            <person name="Bonilla-Rosso G."/>
            <person name="Karlsson M."/>
            <person name="Shevchenko A."/>
            <person name="Choi S.R."/>
            <person name="Kim H.G."/>
            <person name="Park J.Y."/>
            <person name="Lim Y.P."/>
            <person name="Ludwig-Muller J."/>
            <person name="Dixelius C."/>
        </authorList>
    </citation>
    <scope>NUCLEOTIDE SEQUENCE</scope>
    <source>
        <tissue evidence="1">Potato root galls</tissue>
    </source>
</reference>
<sequence>RTSTALPEAICTTSNEARWMHPQLPRICSTCVPLAVFEYISRIKGFDEHAASRTLFCIERQVFDMARQELPAQLPFKDRKLMYSAAQQMALNSALALERGLVKSQQAPDLKKLLDEVMSKCCPTSASLPPEELAGIDDADLTMRENVDSEIPIAVERTFTSEPFCSQHLFHGSQCRISAQQTLFLEARHDFFKLVSSISDMKALRFCVHRCYEYCRPKSQFKAMCSSWFTMVALQEICMAYVEHSNTIGVIIPAASISKDIFLSEVEKLMGFGISCLDRIPVADHSAVGIMVTVVAVLLMMHTRLSSVGNVSLTQANNIGRLFETTSSYWPIDSYNSDRARRICICYFTSSEFSEADIAPSNIYINAMGFLQMSTRPYTQIRPNVFGDSVPSFTSVSCYVDGTVDGNVDLSQGTLEASGSKVVSLKLSMEENGSAIEFISVPSLRIPLFIGFIAVRVESLIKDTRLQQITEAILFEPGNTYDVCLLTMELQSSGRLATLLPLREILQQIAYRAESDCSWEKDMSLFFSCRLVFKLFSFDVRESWFQDIFTRLVSILYRRCASSPVNERLIAYHCHIVLLIACQNYVKFTQESAVSIALVMAWQNRAVGIVSKFHSCFSLIAIACSRVCSRADAYLSKISKVDINSVLTQIYMQGVLLQRNYKCSRTWESVKSGDDTESYWISAPSKCDLGTAGSWGQVSVAFKPSSATFLLDGVTPISDCTSSLWPPPSLLECDVDDLELSLGIKLSKKSLLLCVNNIWTVAGDVISEIYFAPDKFLTHFDPPYNDPEIQNFPLPSSLTWIEDVLTADVRCLLHKAGFGSVWSPVLTKEASNGDSAALLGNGSDGHRLIAILERLDKTIHISTVTKRPDFQGIWFTFRGRYSPCFKESSLLPKSSFPPHVLIRRSSKVFIPSRVMQSFMLSAITSRYNNFWILDDNRILGFKQAVNSDHPDLVVSQRPLTIRRPLNLHVAVIDPERRSRCRAYLQRYHSKDHPERLESALDKCCGRVDLAHAILSSSLISDCQGFILVSDRRGALAQALLKSVACIAPNADDVLIWAPDLVEYAEHEQKCAPIGLMEIPSLQMRFQPRNILTDHLECGQNGPFHAMSASSTTTKKVSCTRKLFLLDKGLQDDLFVIPQKSWPTHIIRFTNGIRRAMLLGNASRDLFVVIPAESSICSSPTYFYPVHVSRTFLLMPSRSHLLNLVLVRFRLAHYNCAASLAMGLVCHCDNAEATADENRLLAAFDVNAVLSEAVPNACATILQVAIGIPVPTWPIAQIYHSYLLRLHLISSATCLTLDQERHLCEAYPSLSNCHHPPVLTNRVRLLFACRGEEPESIVIMKVPTLKGTRPFLKEFLDQAPFLLKMLARNHFDWAWTEFCEFDDFVNCNYQGIELIGLLRRALDDAMNGSLHRTGFAFLYSLVAGHAQAVLCGNRTPSYSLGKLLVQRKIVNFIKTHGPLHLHSAEMNPANVMKWIPYLALAVIVEFGDLGRRKVDLPMFPGSGQLFKLSSFAGNGLISRFFSNLFQTGFFTQVGDSASPLTPISGKCRTHQEQSVLVSSQAVDDHDLRCTRITDMSQQQQILHNPEVEINLEEHALGRTTSGSTALPHDHDVLTNRPLSIIQLEWFVRMEPVEPQAPVQINLPRRWTKSWECDMGPVTPSGKLPRLLLMTEDDLGTEQLWNVRHQQAIRKLWELRKMLSTIMRHDLLVVEKAVLAITAAVDSVSLDPCSALFDQSKRYAFVFRRLAGVCSRPTLGQLIACSCSSQSFNDLMRINPFVSAFKHHPLHLLDAISSTMLRSSRIAQCRNALDSADDLYQQLISRLDSSYNSLKREFFLKADMLALTLCQERKIAEGRSFDPRLLLYDFAFEVLFSSEQIQLLRQLSVPSPSNEHHMLSLPGSLSTSSVIVPLLALLTDGMSLVCVDPSSVSRLSHRWSTKLFPTLSGFLPTTPVIRTVSERFTSPHGFKRRLRSPHGNKVILLTSEAHLCSVLVRGIAARRKSAPDAGIWVQITESFKGAVQIGDNCRLEFSVALPWLETHLSLKASSSESCARLPTQDGTVLIPSASLRISIAVYLLTPILTNLQCDAILNTAVAKCIDEGVLTRYPIAVLDGKHPSWESSLRPALESYVTKKYADPEADVLIRSWLDHILLEVLSLKSASPPYPERDYLHPDVAIGQFIRRKLAVHVDLVDQEFLDDLRDVQLPRSPILYRSENVVKCTGYDVGRLCRKRVALHSDFIPILPADQLWFTSTSILSLLTDYATTGSDSMQISGPSMSELVAATITGTFNCLVDAGGVFGAHSSKNVAQRLLASGLSSRFRAVVISDTISGQLLMVFSDDTVVPLRRVRKSQRDLFFLFMCDDVATSVDLSLFDTAVSLVSVHPQRTSFACLIGTIALLRRVSLSQTSRFHIISSDGKLEPLRSVVQLFEMIAWKDETGHRGAWIRIFHNYWHLLQSKNRFLLEKCGPFSERDWSWKSISQPCSSFWHDLVRDRIQWKKQLSKTRQASSLCLEWEGMEMAAKHIIDDGNGNVDLRARVQRPARASANVVARIQKQRRWQWSPLKPIERTSSLECAPFASLYISKNVVRQGKALPVYVIAHFDPSLIRISDPATPVEYDPATKTEVLRWARGPANDEEVFLKQSANAIPKMSLETLAMIAGKQVGEHSTHLNSEYVGVSIQEASRLRDDLHDNKPAVKALYVYHLGGQPGLLCSIPTLIPDGNVLAQIASDLEFWNNPIQGSRDSILTMELVKYRFPGWQEAFTAVWWADRHLHSNRVAMMALNDISLLPDWDASFKGSSVRLGQVVNCLHDVAKPSIIVSLLERHHINGRVVSHSDLVSILPSSGAPKADANVASAKFPEFSGEWLQSDRGVMVMLDALIKSALSESAGMVSVDDAIMVARLRQALSWVEENAVPTSYGQTPGVELQRTLGAYPDQGFVTSREGEIDIVWIPDQVRDRTVSDHITVDDLHFWAIACLGISGCNQPKEMFRCLAQTSISSLFSEISKSGSDASKFPQLSLQFVRHLRLFIMENR</sequence>
<dbReference type="EMBL" id="HACM01003458">
    <property type="protein sequence ID" value="CRZ03900.1"/>
    <property type="molecule type" value="Transcribed_RNA"/>
</dbReference>
<feature type="non-terminal residue" evidence="1">
    <location>
        <position position="1"/>
    </location>
</feature>
<protein>
    <submittedName>
        <fullName evidence="1">Uncharacterized protein</fullName>
    </submittedName>
</protein>
<proteinExistence type="predicted"/>
<accession>A0A0H5QP87</accession>
<evidence type="ECO:0000313" key="1">
    <source>
        <dbReference type="EMBL" id="CRZ03900.1"/>
    </source>
</evidence>
<organism evidence="1">
    <name type="scientific">Spongospora subterranea</name>
    <dbReference type="NCBI Taxonomy" id="70186"/>
    <lineage>
        <taxon>Eukaryota</taxon>
        <taxon>Sar</taxon>
        <taxon>Rhizaria</taxon>
        <taxon>Endomyxa</taxon>
        <taxon>Phytomyxea</taxon>
        <taxon>Plasmodiophorida</taxon>
        <taxon>Plasmodiophoridae</taxon>
        <taxon>Spongospora</taxon>
    </lineage>
</organism>